<reference evidence="2 3" key="1">
    <citation type="submission" date="2020-09" db="EMBL/GenBank/DDBJ databases">
        <title>Echinicola sp. CAU 1574 isolated from sand of Sido Beach.</title>
        <authorList>
            <person name="Kim W."/>
        </authorList>
    </citation>
    <scope>NUCLEOTIDE SEQUENCE [LARGE SCALE GENOMIC DNA]</scope>
    <source>
        <strain evidence="2 3">CAU 1574</strain>
    </source>
</reference>
<gene>
    <name evidence="2" type="ORF">IFO69_12105</name>
</gene>
<dbReference type="InterPro" id="IPR001763">
    <property type="entry name" value="Rhodanese-like_dom"/>
</dbReference>
<dbReference type="RefSeq" id="WP_192010358.1">
    <property type="nucleotide sequence ID" value="NZ_JACYTQ010000003.1"/>
</dbReference>
<accession>A0ABR9ALR6</accession>
<sequence length="147" mass="16536">MKEPKTYPRFFSAFVLILVILVSFQSAEPWTAKQMVSPYDLSQRMEKSKEKLPLILSIGPQAVIKGSKDIGPGQDPSNIKKLTLAVNKLSKDTEIILYCGCCPLQKCPNVRPAFKTLNELGFKNHKLLAILNNVKTDWIDKGYPVQE</sequence>
<dbReference type="Proteomes" id="UP000647133">
    <property type="component" value="Unassembled WGS sequence"/>
</dbReference>
<comment type="caution">
    <text evidence="2">The sequence shown here is derived from an EMBL/GenBank/DDBJ whole genome shotgun (WGS) entry which is preliminary data.</text>
</comment>
<evidence type="ECO:0000313" key="3">
    <source>
        <dbReference type="Proteomes" id="UP000647133"/>
    </source>
</evidence>
<feature type="domain" description="Rhodanese" evidence="1">
    <location>
        <begin position="89"/>
        <end position="147"/>
    </location>
</feature>
<evidence type="ECO:0000313" key="2">
    <source>
        <dbReference type="EMBL" id="MBD8489489.1"/>
    </source>
</evidence>
<evidence type="ECO:0000259" key="1">
    <source>
        <dbReference type="PROSITE" id="PS50206"/>
    </source>
</evidence>
<name>A0ABR9ALR6_9BACT</name>
<dbReference type="EMBL" id="JACYTQ010000003">
    <property type="protein sequence ID" value="MBD8489489.1"/>
    <property type="molecule type" value="Genomic_DNA"/>
</dbReference>
<dbReference type="InterPro" id="IPR036873">
    <property type="entry name" value="Rhodanese-like_dom_sf"/>
</dbReference>
<protein>
    <submittedName>
        <fullName evidence="2">Rhodanese-like domain-containing protein</fullName>
    </submittedName>
</protein>
<dbReference type="PROSITE" id="PS50206">
    <property type="entry name" value="RHODANESE_3"/>
    <property type="match status" value="1"/>
</dbReference>
<dbReference type="Gene3D" id="3.40.250.10">
    <property type="entry name" value="Rhodanese-like domain"/>
    <property type="match status" value="1"/>
</dbReference>
<organism evidence="2 3">
    <name type="scientific">Echinicola arenosa</name>
    <dbReference type="NCBI Taxonomy" id="2774144"/>
    <lineage>
        <taxon>Bacteria</taxon>
        <taxon>Pseudomonadati</taxon>
        <taxon>Bacteroidota</taxon>
        <taxon>Cytophagia</taxon>
        <taxon>Cytophagales</taxon>
        <taxon>Cyclobacteriaceae</taxon>
        <taxon>Echinicola</taxon>
    </lineage>
</organism>
<proteinExistence type="predicted"/>
<keyword evidence="3" id="KW-1185">Reference proteome</keyword>